<dbReference type="PROSITE" id="PS00150">
    <property type="entry name" value="ACYLPHOSPHATASE_1"/>
    <property type="match status" value="1"/>
</dbReference>
<evidence type="ECO:0000313" key="8">
    <source>
        <dbReference type="Proteomes" id="UP000034135"/>
    </source>
</evidence>
<comment type="similarity">
    <text evidence="1 5">Belongs to the acylphosphatase family.</text>
</comment>
<keyword evidence="4" id="KW-0378">Hydrolase</keyword>
<dbReference type="PROSITE" id="PS51160">
    <property type="entry name" value="ACYLPHOSPHATASE_3"/>
    <property type="match status" value="1"/>
</dbReference>
<dbReference type="Proteomes" id="UP000034135">
    <property type="component" value="Unassembled WGS sequence"/>
</dbReference>
<dbReference type="PANTHER" id="PTHR47268:SF4">
    <property type="entry name" value="ACYLPHOSPHATASE"/>
    <property type="match status" value="1"/>
</dbReference>
<dbReference type="Gene3D" id="3.30.70.100">
    <property type="match status" value="1"/>
</dbReference>
<dbReference type="AlphaFoldDB" id="A0A0G1AUC2"/>
<comment type="caution">
    <text evidence="7">The sequence shown here is derived from an EMBL/GenBank/DDBJ whole genome shotgun (WGS) entry which is preliminary data.</text>
</comment>
<dbReference type="GO" id="GO:0003998">
    <property type="term" value="F:acylphosphatase activity"/>
    <property type="evidence" value="ECO:0007669"/>
    <property type="project" value="UniProtKB-EC"/>
</dbReference>
<dbReference type="InterPro" id="IPR020456">
    <property type="entry name" value="Acylphosphatase"/>
</dbReference>
<evidence type="ECO:0000313" key="7">
    <source>
        <dbReference type="EMBL" id="KKS64612.1"/>
    </source>
</evidence>
<dbReference type="PANTHER" id="PTHR47268">
    <property type="entry name" value="ACYLPHOSPHATASE"/>
    <property type="match status" value="1"/>
</dbReference>
<feature type="domain" description="Acylphosphatase-like" evidence="6">
    <location>
        <begin position="4"/>
        <end position="89"/>
    </location>
</feature>
<accession>A0A0G1AUC2</accession>
<evidence type="ECO:0000256" key="4">
    <source>
        <dbReference type="PROSITE-ProRule" id="PRU00520"/>
    </source>
</evidence>
<dbReference type="Pfam" id="PF00708">
    <property type="entry name" value="Acylphosphatase"/>
    <property type="match status" value="1"/>
</dbReference>
<dbReference type="EC" id="3.6.1.7" evidence="2 4"/>
<evidence type="ECO:0000256" key="5">
    <source>
        <dbReference type="RuleBase" id="RU004168"/>
    </source>
</evidence>
<dbReference type="SUPFAM" id="SSF54975">
    <property type="entry name" value="Acylphosphatase/BLUF domain-like"/>
    <property type="match status" value="1"/>
</dbReference>
<protein>
    <recommendedName>
        <fullName evidence="2 4">acylphosphatase</fullName>
        <ecNumber evidence="2 4">3.6.1.7</ecNumber>
    </recommendedName>
</protein>
<dbReference type="InterPro" id="IPR017968">
    <property type="entry name" value="Acylphosphatase_CS"/>
</dbReference>
<reference evidence="7 8" key="1">
    <citation type="journal article" date="2015" name="Nature">
        <title>rRNA introns, odd ribosomes, and small enigmatic genomes across a large radiation of phyla.</title>
        <authorList>
            <person name="Brown C.T."/>
            <person name="Hug L.A."/>
            <person name="Thomas B.C."/>
            <person name="Sharon I."/>
            <person name="Castelle C.J."/>
            <person name="Singh A."/>
            <person name="Wilkins M.J."/>
            <person name="Williams K.H."/>
            <person name="Banfield J.F."/>
        </authorList>
    </citation>
    <scope>NUCLEOTIDE SEQUENCE [LARGE SCALE GENOMIC DNA]</scope>
</reference>
<dbReference type="InterPro" id="IPR036046">
    <property type="entry name" value="Acylphosphatase-like_dom_sf"/>
</dbReference>
<evidence type="ECO:0000256" key="2">
    <source>
        <dbReference type="ARBA" id="ARBA00012150"/>
    </source>
</evidence>
<evidence type="ECO:0000256" key="3">
    <source>
        <dbReference type="ARBA" id="ARBA00047645"/>
    </source>
</evidence>
<dbReference type="EMBL" id="LCEB01000022">
    <property type="protein sequence ID" value="KKS64612.1"/>
    <property type="molecule type" value="Genomic_DNA"/>
</dbReference>
<sequence>MLKHINIKIYGNVQGVGFRQAIKAKADSLNITGYTRNIPNGSVYVESEGEEGNLNKLVEWCNDGPETAEVDSVKVEDGQIKEFDDFKAL</sequence>
<name>A0A0G1AUC2_9BACT</name>
<feature type="active site" evidence="4">
    <location>
        <position position="37"/>
    </location>
</feature>
<feature type="active site" evidence="4">
    <location>
        <position position="19"/>
    </location>
</feature>
<proteinExistence type="inferred from homology"/>
<dbReference type="InterPro" id="IPR001792">
    <property type="entry name" value="Acylphosphatase-like_dom"/>
</dbReference>
<gene>
    <name evidence="7" type="ORF">UV33_C0022G0005</name>
</gene>
<evidence type="ECO:0000256" key="1">
    <source>
        <dbReference type="ARBA" id="ARBA00005614"/>
    </source>
</evidence>
<evidence type="ECO:0000259" key="6">
    <source>
        <dbReference type="PROSITE" id="PS51160"/>
    </source>
</evidence>
<organism evidence="7 8">
    <name type="scientific">Candidatus Daviesbacteria bacterium GW2011_GWA1_42_6</name>
    <dbReference type="NCBI Taxonomy" id="1618420"/>
    <lineage>
        <taxon>Bacteria</taxon>
        <taxon>Candidatus Daviesiibacteriota</taxon>
    </lineage>
</organism>
<comment type="catalytic activity">
    <reaction evidence="3 4">
        <text>an acyl phosphate + H2O = a carboxylate + phosphate + H(+)</text>
        <dbReference type="Rhea" id="RHEA:14965"/>
        <dbReference type="ChEBI" id="CHEBI:15377"/>
        <dbReference type="ChEBI" id="CHEBI:15378"/>
        <dbReference type="ChEBI" id="CHEBI:29067"/>
        <dbReference type="ChEBI" id="CHEBI:43474"/>
        <dbReference type="ChEBI" id="CHEBI:59918"/>
        <dbReference type="EC" id="3.6.1.7"/>
    </reaction>
</comment>